<feature type="compositionally biased region" description="Basic residues" evidence="1">
    <location>
        <begin position="307"/>
        <end position="321"/>
    </location>
</feature>
<protein>
    <submittedName>
        <fullName evidence="2">Uncharacterized protein</fullName>
    </submittedName>
</protein>
<feature type="region of interest" description="Disordered" evidence="1">
    <location>
        <begin position="443"/>
        <end position="479"/>
    </location>
</feature>
<evidence type="ECO:0000256" key="1">
    <source>
        <dbReference type="SAM" id="MobiDB-lite"/>
    </source>
</evidence>
<feature type="region of interest" description="Disordered" evidence="1">
    <location>
        <begin position="130"/>
        <end position="383"/>
    </location>
</feature>
<accession>A0A6P2ZDX3</accession>
<feature type="compositionally biased region" description="Basic and acidic residues" evidence="1">
    <location>
        <begin position="447"/>
        <end position="458"/>
    </location>
</feature>
<evidence type="ECO:0000313" key="3">
    <source>
        <dbReference type="Proteomes" id="UP000494109"/>
    </source>
</evidence>
<dbReference type="Proteomes" id="UP000494109">
    <property type="component" value="Unassembled WGS sequence"/>
</dbReference>
<feature type="compositionally biased region" description="Basic and acidic residues" evidence="1">
    <location>
        <begin position="235"/>
        <end position="244"/>
    </location>
</feature>
<dbReference type="AlphaFoldDB" id="A0A6P2ZDX3"/>
<gene>
    <name evidence="2" type="ORF">BCO71033_03798</name>
</gene>
<feature type="compositionally biased region" description="Basic residues" evidence="1">
    <location>
        <begin position="132"/>
        <end position="177"/>
    </location>
</feature>
<dbReference type="EMBL" id="CABVQS010000015">
    <property type="protein sequence ID" value="VWD29876.1"/>
    <property type="molecule type" value="Genomic_DNA"/>
</dbReference>
<feature type="compositionally biased region" description="Basic residues" evidence="1">
    <location>
        <begin position="329"/>
        <end position="339"/>
    </location>
</feature>
<organism evidence="2 3">
    <name type="scientific">Burkholderia contaminans</name>
    <dbReference type="NCBI Taxonomy" id="488447"/>
    <lineage>
        <taxon>Bacteria</taxon>
        <taxon>Pseudomonadati</taxon>
        <taxon>Pseudomonadota</taxon>
        <taxon>Betaproteobacteria</taxon>
        <taxon>Burkholderiales</taxon>
        <taxon>Burkholderiaceae</taxon>
        <taxon>Burkholderia</taxon>
        <taxon>Burkholderia cepacia complex</taxon>
    </lineage>
</organism>
<feature type="compositionally biased region" description="Basic residues" evidence="1">
    <location>
        <begin position="224"/>
        <end position="234"/>
    </location>
</feature>
<name>A0A6P2ZDX3_9BURK</name>
<evidence type="ECO:0000313" key="2">
    <source>
        <dbReference type="EMBL" id="VWD29876.1"/>
    </source>
</evidence>
<reference evidence="2 3" key="1">
    <citation type="submission" date="2019-09" db="EMBL/GenBank/DDBJ databases">
        <authorList>
            <person name="Depoorter E."/>
        </authorList>
    </citation>
    <scope>NUCLEOTIDE SEQUENCE [LARGE SCALE GENOMIC DNA]</scope>
    <source>
        <strain evidence="2">R-71033</strain>
    </source>
</reference>
<proteinExistence type="predicted"/>
<feature type="compositionally biased region" description="Basic and acidic residues" evidence="1">
    <location>
        <begin position="211"/>
        <end position="223"/>
    </location>
</feature>
<sequence length="536" mass="59361">MGGARERPSRARALPAVRHGRVRRHHLLRPRDPGVQCVDAVEQLRRHGQCAEHGRGPAVVRARPHRPEHGDRYRLLVVAGVPAPGLRKPALTRNRHGARGRRQSDAVARGHGQFLAGAHAVAGRPLQDLRRGGGRLRARRRVRHGGAQAPRRRARRRRPRARHRARHGGRPGRRGRRADRAEPRFAGAGDPPRIEPGRPRARRRFLCRGPRYRDVPRRPDRGRSAGRRLRRRARGERAARDRFGQDQYRASGVGVRHRRPDQGPAVVRARPDSGAPAFHPTQSAYAVAGHPDSRRRRSGRVAARGTQAHRRGERVRIQRHQCPRDRRGTARRAGARRAARAAAAVGPIRSGAGGARATLRAHDRRRDAAGAGRHLPRRRHRTESLSVSRGLCIGREGSVGGSGAHGQGVARGLRVRCAGHRRRTRAPRVGTAVPRRVRALRSAAGGSRDRRGPLRDPVRVGGTVEGMGHPPGRRVGPWHRRICRGLHGGRRERGRRTTPRGRPFGCRSVARRASGHLACTAVGPPDFRLSRHGSDR</sequence>